<sequence>MGKRQIIFRADAGKRIGYGHFVRTLALADMLKEEFECVFVTQDPTEYQKREVERICPLIGLPSDNSKFSLFLRMLSGKEIVVLDNYFYSTDYQKKIKSKGCKLVCIDDMHDKHYIADAVINHGLDNPKLFDVEPYTRLLLGLDWALIRKPFRCSGSIRDREKGHIAISFGGADWNNLTTKFSEKITNDCEIDRITAIVGDAFPFEKKLKKVGKVQIVKNLSAFQMADLFRKVEFVILPSSTVCIEALACKCPVIAGWYTKNQKEMYHSLLKNKRIVGLGFLNERTIHGLCNVSQIKRGDNDVKIWEIQDISKKYIHAFHGI</sequence>
<dbReference type="NCBIfam" id="TIGR03590">
    <property type="entry name" value="PseG"/>
    <property type="match status" value="1"/>
</dbReference>
<dbReference type="Proteomes" id="UP000182057">
    <property type="component" value="Unassembled WGS sequence"/>
</dbReference>
<dbReference type="InterPro" id="IPR020023">
    <property type="entry name" value="PseG"/>
</dbReference>
<proteinExistence type="predicted"/>
<dbReference type="EMBL" id="FMMM01000033">
    <property type="protein sequence ID" value="SCQ20303.1"/>
    <property type="molecule type" value="Genomic_DNA"/>
</dbReference>
<dbReference type="Gene3D" id="3.40.50.11190">
    <property type="match status" value="1"/>
</dbReference>
<accession>A0A1D3UJQ1</accession>
<reference evidence="3 4" key="1">
    <citation type="submission" date="2016-09" db="EMBL/GenBank/DDBJ databases">
        <authorList>
            <person name="Capua I."/>
            <person name="De Benedictis P."/>
            <person name="Joannis T."/>
            <person name="Lombin L.H."/>
            <person name="Cattoli G."/>
        </authorList>
    </citation>
    <scope>NUCLEOTIDE SEQUENCE [LARGE SCALE GENOMIC DNA]</scope>
    <source>
        <strain evidence="3 4">UB20</strain>
    </source>
</reference>
<evidence type="ECO:0000256" key="1">
    <source>
        <dbReference type="PIRSR" id="PIRSR620023-1"/>
    </source>
</evidence>
<keyword evidence="3" id="KW-0378">Hydrolase</keyword>
<protein>
    <submittedName>
        <fullName evidence="3">UDP-2,4-diacetamido-2,4, 6-trideoxy-beta-L-altropyranose hydrolase</fullName>
        <ecNumber evidence="3">3.6.1.57</ecNumber>
    </submittedName>
</protein>
<feature type="binding site" evidence="2">
    <location>
        <position position="148"/>
    </location>
    <ligand>
        <name>substrate</name>
    </ligand>
</feature>
<dbReference type="OrthoDB" id="6290225at2"/>
<evidence type="ECO:0000313" key="4">
    <source>
        <dbReference type="Proteomes" id="UP000182057"/>
    </source>
</evidence>
<feature type="binding site" evidence="2">
    <location>
        <position position="245"/>
    </location>
    <ligand>
        <name>substrate</name>
    </ligand>
</feature>
<dbReference type="AlphaFoldDB" id="A0A1D3UJQ1"/>
<dbReference type="SUPFAM" id="SSF53756">
    <property type="entry name" value="UDP-Glycosyltransferase/glycogen phosphorylase"/>
    <property type="match status" value="1"/>
</dbReference>
<name>A0A1D3UJQ1_TANFO</name>
<evidence type="ECO:0000313" key="3">
    <source>
        <dbReference type="EMBL" id="SCQ20303.1"/>
    </source>
</evidence>
<dbReference type="Gene3D" id="3.40.50.2000">
    <property type="entry name" value="Glycogen Phosphorylase B"/>
    <property type="match status" value="1"/>
</dbReference>
<gene>
    <name evidence="3" type="primary">pseG</name>
    <name evidence="3" type="ORF">TFUB20_01005</name>
</gene>
<dbReference type="EC" id="3.6.1.57" evidence="3"/>
<evidence type="ECO:0000256" key="2">
    <source>
        <dbReference type="PIRSR" id="PIRSR620023-2"/>
    </source>
</evidence>
<dbReference type="RefSeq" id="WP_052448958.1">
    <property type="nucleotide sequence ID" value="NZ_CBDEMX010000129.1"/>
</dbReference>
<organism evidence="3 4">
    <name type="scientific">Tannerella forsythia</name>
    <name type="common">Bacteroides forsythus</name>
    <dbReference type="NCBI Taxonomy" id="28112"/>
    <lineage>
        <taxon>Bacteria</taxon>
        <taxon>Pseudomonadati</taxon>
        <taxon>Bacteroidota</taxon>
        <taxon>Bacteroidia</taxon>
        <taxon>Bacteroidales</taxon>
        <taxon>Tannerellaceae</taxon>
        <taxon>Tannerella</taxon>
    </lineage>
</organism>
<feature type="active site" description="Proton acceptor" evidence="1">
    <location>
        <position position="20"/>
    </location>
</feature>
<dbReference type="GO" id="GO:0016787">
    <property type="term" value="F:hydrolase activity"/>
    <property type="evidence" value="ECO:0007669"/>
    <property type="project" value="UniProtKB-KW"/>
</dbReference>